<dbReference type="EMBL" id="CAQQ02024447">
    <property type="status" value="NOT_ANNOTATED_CDS"/>
    <property type="molecule type" value="Genomic_DNA"/>
</dbReference>
<reference evidence="5" key="1">
    <citation type="submission" date="2013-02" db="EMBL/GenBank/DDBJ databases">
        <authorList>
            <person name="Hughes D."/>
        </authorList>
    </citation>
    <scope>NUCLEOTIDE SEQUENCE</scope>
    <source>
        <strain>Durham</strain>
        <strain evidence="5">NC isolate 2 -- Noor lab</strain>
    </source>
</reference>
<evidence type="ECO:0000256" key="1">
    <source>
        <dbReference type="ARBA" id="ARBA00010136"/>
    </source>
</evidence>
<dbReference type="Gene3D" id="1.25.50.20">
    <property type="match status" value="1"/>
</dbReference>
<protein>
    <recommendedName>
        <fullName evidence="6">ERAP1-like C-terminal domain-containing protein</fullName>
    </recommendedName>
</protein>
<evidence type="ECO:0008006" key="6">
    <source>
        <dbReference type="Google" id="ProtNLM"/>
    </source>
</evidence>
<proteinExistence type="inferred from homology"/>
<dbReference type="GO" id="GO:0016020">
    <property type="term" value="C:membrane"/>
    <property type="evidence" value="ECO:0007669"/>
    <property type="project" value="TreeGrafter"/>
</dbReference>
<dbReference type="HOGENOM" id="CLU_1006744_0_0_1"/>
<dbReference type="SUPFAM" id="SSF55486">
    <property type="entry name" value="Metalloproteases ('zincins'), catalytic domain"/>
    <property type="match status" value="1"/>
</dbReference>
<evidence type="ECO:0000313" key="5">
    <source>
        <dbReference type="Proteomes" id="UP000015102"/>
    </source>
</evidence>
<dbReference type="PANTHER" id="PTHR11533:SF290">
    <property type="entry name" value="AMINOPEPTIDASE"/>
    <property type="match status" value="1"/>
</dbReference>
<dbReference type="STRING" id="36166.T1GET9"/>
<dbReference type="GO" id="GO:0005615">
    <property type="term" value="C:extracellular space"/>
    <property type="evidence" value="ECO:0007669"/>
    <property type="project" value="TreeGrafter"/>
</dbReference>
<dbReference type="OMA" id="WEYLEAM"/>
<dbReference type="InterPro" id="IPR014782">
    <property type="entry name" value="Peptidase_M1_dom"/>
</dbReference>
<dbReference type="PANTHER" id="PTHR11533">
    <property type="entry name" value="PROTEASE M1 ZINC METALLOPROTEASE"/>
    <property type="match status" value="1"/>
</dbReference>
<dbReference type="GO" id="GO:0042277">
    <property type="term" value="F:peptide binding"/>
    <property type="evidence" value="ECO:0007669"/>
    <property type="project" value="TreeGrafter"/>
</dbReference>
<keyword evidence="5" id="KW-1185">Reference proteome</keyword>
<dbReference type="AlphaFoldDB" id="T1GET9"/>
<name>T1GET9_MEGSC</name>
<dbReference type="Gene3D" id="2.60.40.1910">
    <property type="match status" value="1"/>
</dbReference>
<evidence type="ECO:0000259" key="3">
    <source>
        <dbReference type="Pfam" id="PF11838"/>
    </source>
</evidence>
<evidence type="ECO:0000313" key="4">
    <source>
        <dbReference type="EnsemblMetazoa" id="MESCA001860-PA"/>
    </source>
</evidence>
<dbReference type="Proteomes" id="UP000015102">
    <property type="component" value="Unassembled WGS sequence"/>
</dbReference>
<dbReference type="Gene3D" id="1.10.390.10">
    <property type="entry name" value="Neutral Protease Domain 2"/>
    <property type="match status" value="1"/>
</dbReference>
<dbReference type="EnsemblMetazoa" id="MESCA001860-RA">
    <property type="protein sequence ID" value="MESCA001860-PA"/>
    <property type="gene ID" value="MESCA001860"/>
</dbReference>
<organism evidence="4 5">
    <name type="scientific">Megaselia scalaris</name>
    <name type="common">Humpbacked fly</name>
    <name type="synonym">Phora scalaris</name>
    <dbReference type="NCBI Taxonomy" id="36166"/>
    <lineage>
        <taxon>Eukaryota</taxon>
        <taxon>Metazoa</taxon>
        <taxon>Ecdysozoa</taxon>
        <taxon>Arthropoda</taxon>
        <taxon>Hexapoda</taxon>
        <taxon>Insecta</taxon>
        <taxon>Pterygota</taxon>
        <taxon>Neoptera</taxon>
        <taxon>Endopterygota</taxon>
        <taxon>Diptera</taxon>
        <taxon>Brachycera</taxon>
        <taxon>Muscomorpha</taxon>
        <taxon>Platypezoidea</taxon>
        <taxon>Phoridae</taxon>
        <taxon>Megaseliini</taxon>
        <taxon>Megaselia</taxon>
    </lineage>
</organism>
<dbReference type="InterPro" id="IPR024571">
    <property type="entry name" value="ERAP1-like_C_dom"/>
</dbReference>
<dbReference type="Pfam" id="PF01433">
    <property type="entry name" value="Peptidase_M1"/>
    <property type="match status" value="1"/>
</dbReference>
<reference evidence="4" key="2">
    <citation type="submission" date="2015-06" db="UniProtKB">
        <authorList>
            <consortium name="EnsemblMetazoa"/>
        </authorList>
    </citation>
    <scope>IDENTIFICATION</scope>
</reference>
<feature type="domain" description="Peptidase M1 membrane alanine aminopeptidase" evidence="2">
    <location>
        <begin position="3"/>
        <end position="60"/>
    </location>
</feature>
<feature type="domain" description="ERAP1-like C-terminal" evidence="3">
    <location>
        <begin position="132"/>
        <end position="276"/>
    </location>
</feature>
<dbReference type="Pfam" id="PF11838">
    <property type="entry name" value="ERAP1_C"/>
    <property type="match status" value="1"/>
</dbReference>
<dbReference type="InterPro" id="IPR027268">
    <property type="entry name" value="Peptidase_M4/M1_CTD_sf"/>
</dbReference>
<dbReference type="GO" id="GO:0070006">
    <property type="term" value="F:metalloaminopeptidase activity"/>
    <property type="evidence" value="ECO:0007669"/>
    <property type="project" value="TreeGrafter"/>
</dbReference>
<dbReference type="GO" id="GO:0008270">
    <property type="term" value="F:zinc ion binding"/>
    <property type="evidence" value="ECO:0007669"/>
    <property type="project" value="InterPro"/>
</dbReference>
<accession>T1GET9</accession>
<sequence>MYDYYKGCSMFRMIENVLTKNTMDKAMRNLIQKYQYSNFDEDDLLAEFQSAATEDNIQLFEHQGSIDRVFKSWFHKPNYPIKNETHLWDIPLNFATSKEPNFEETTAEYILPKVPILTIRANGKFMLDQNEWIIMNKQQTGLYVVNYDQHNWEVIAEALAYSHESIHYLNRAQIVRDVMVLHANNYLSLEIAFDVLSYLSQETDLTVWRSAINTLMYFNTVLEDGKAEEKFKEFVREIIKEIVEIVKIQDSDPEEKAFISDTRISLLELACEVDHPG</sequence>
<dbReference type="GO" id="GO:0043171">
    <property type="term" value="P:peptide catabolic process"/>
    <property type="evidence" value="ECO:0007669"/>
    <property type="project" value="TreeGrafter"/>
</dbReference>
<dbReference type="GO" id="GO:0006508">
    <property type="term" value="P:proteolysis"/>
    <property type="evidence" value="ECO:0007669"/>
    <property type="project" value="TreeGrafter"/>
</dbReference>
<dbReference type="InterPro" id="IPR050344">
    <property type="entry name" value="Peptidase_M1_aminopeptidases"/>
</dbReference>
<dbReference type="GO" id="GO:0005737">
    <property type="term" value="C:cytoplasm"/>
    <property type="evidence" value="ECO:0007669"/>
    <property type="project" value="TreeGrafter"/>
</dbReference>
<evidence type="ECO:0000259" key="2">
    <source>
        <dbReference type="Pfam" id="PF01433"/>
    </source>
</evidence>
<comment type="similarity">
    <text evidence="1">Belongs to the peptidase M1 family.</text>
</comment>